<gene>
    <name evidence="7" type="ORF">PSDVSF_13350</name>
</gene>
<evidence type="ECO:0000256" key="5">
    <source>
        <dbReference type="ARBA" id="ARBA00047754"/>
    </source>
</evidence>
<evidence type="ECO:0000313" key="8">
    <source>
        <dbReference type="Proteomes" id="UP001053296"/>
    </source>
</evidence>
<evidence type="ECO:0000256" key="4">
    <source>
        <dbReference type="ARBA" id="ARBA00022741"/>
    </source>
</evidence>
<dbReference type="Proteomes" id="UP001053296">
    <property type="component" value="Chromosome"/>
</dbReference>
<keyword evidence="4" id="KW-0547">Nucleotide-binding</keyword>
<comment type="catalytic activity">
    <reaction evidence="5">
        <text>a 2'-deoxyribonucleoside 5'-diphosphate + [thioredoxin]-disulfide + H2O = a ribonucleoside 5'-diphosphate + [thioredoxin]-dithiol</text>
        <dbReference type="Rhea" id="RHEA:23252"/>
        <dbReference type="Rhea" id="RHEA-COMP:10698"/>
        <dbReference type="Rhea" id="RHEA-COMP:10700"/>
        <dbReference type="ChEBI" id="CHEBI:15377"/>
        <dbReference type="ChEBI" id="CHEBI:29950"/>
        <dbReference type="ChEBI" id="CHEBI:50058"/>
        <dbReference type="ChEBI" id="CHEBI:57930"/>
        <dbReference type="ChEBI" id="CHEBI:73316"/>
        <dbReference type="EC" id="1.17.4.1"/>
    </reaction>
</comment>
<dbReference type="InterPro" id="IPR024434">
    <property type="entry name" value="TSCPD_dom"/>
</dbReference>
<feature type="domain" description="TSCPD" evidence="6">
    <location>
        <begin position="17"/>
        <end position="90"/>
    </location>
</feature>
<keyword evidence="8" id="KW-1185">Reference proteome</keyword>
<proteinExistence type="inferred from homology"/>
<dbReference type="NCBIfam" id="TIGR03905">
    <property type="entry name" value="TIGR03905_4_Cys"/>
    <property type="match status" value="1"/>
</dbReference>
<dbReference type="InterPro" id="IPR023806">
    <property type="entry name" value="CHP03905"/>
</dbReference>
<evidence type="ECO:0000256" key="3">
    <source>
        <dbReference type="ARBA" id="ARBA00022634"/>
    </source>
</evidence>
<reference evidence="7" key="1">
    <citation type="journal article" date="2022" name="Arch. Microbiol.">
        <title>Pseudodesulfovibrio sediminis sp. nov., a mesophilic and neutrophilic sulfate-reducing bacterium isolated from sediment of a brackish lake.</title>
        <authorList>
            <person name="Takahashi A."/>
            <person name="Kojima H."/>
            <person name="Watanabe M."/>
            <person name="Fukui M."/>
        </authorList>
    </citation>
    <scope>NUCLEOTIDE SEQUENCE</scope>
    <source>
        <strain evidence="7">SF6</strain>
    </source>
</reference>
<dbReference type="EMBL" id="AP024485">
    <property type="protein sequence ID" value="BCS88093.1"/>
    <property type="molecule type" value="Genomic_DNA"/>
</dbReference>
<keyword evidence="3" id="KW-0237">DNA synthesis</keyword>
<organism evidence="7 8">
    <name type="scientific">Pseudodesulfovibrio sediminis</name>
    <dbReference type="NCBI Taxonomy" id="2810563"/>
    <lineage>
        <taxon>Bacteria</taxon>
        <taxon>Pseudomonadati</taxon>
        <taxon>Thermodesulfobacteriota</taxon>
        <taxon>Desulfovibrionia</taxon>
        <taxon>Desulfovibrionales</taxon>
        <taxon>Desulfovibrionaceae</taxon>
    </lineage>
</organism>
<name>A0ABN6ET73_9BACT</name>
<evidence type="ECO:0000259" key="6">
    <source>
        <dbReference type="Pfam" id="PF12637"/>
    </source>
</evidence>
<comment type="similarity">
    <text evidence="1">Belongs to the ribonucleoside diphosphate reductase class-2 family.</text>
</comment>
<sequence>MKVSLMNVGAPSDAVTFVPEKVCAKSIRYAVEDGKLAYIDFVGGCEGNLKALSTLLKGMEIADVISKLSGITCGMKSTSCADQLCVALKAEVQ</sequence>
<protein>
    <recommendedName>
        <fullName evidence="2">ribonucleoside-diphosphate reductase</fullName>
        <ecNumber evidence="2">1.17.4.1</ecNumber>
    </recommendedName>
</protein>
<evidence type="ECO:0000256" key="1">
    <source>
        <dbReference type="ARBA" id="ARBA00007405"/>
    </source>
</evidence>
<evidence type="ECO:0000256" key="2">
    <source>
        <dbReference type="ARBA" id="ARBA00012274"/>
    </source>
</evidence>
<accession>A0ABN6ET73</accession>
<dbReference type="RefSeq" id="WP_229595440.1">
    <property type="nucleotide sequence ID" value="NZ_AP024485.1"/>
</dbReference>
<dbReference type="EC" id="1.17.4.1" evidence="2"/>
<evidence type="ECO:0000313" key="7">
    <source>
        <dbReference type="EMBL" id="BCS88093.1"/>
    </source>
</evidence>
<dbReference type="Pfam" id="PF12637">
    <property type="entry name" value="TSCPD"/>
    <property type="match status" value="1"/>
</dbReference>